<dbReference type="Proteomes" id="UP000183015">
    <property type="component" value="Unassembled WGS sequence"/>
</dbReference>
<dbReference type="AlphaFoldDB" id="A0A1H7Q3N6"/>
<organism evidence="2 3">
    <name type="scientific">Streptacidiphilus jiangxiensis</name>
    <dbReference type="NCBI Taxonomy" id="235985"/>
    <lineage>
        <taxon>Bacteria</taxon>
        <taxon>Bacillati</taxon>
        <taxon>Actinomycetota</taxon>
        <taxon>Actinomycetes</taxon>
        <taxon>Kitasatosporales</taxon>
        <taxon>Streptomycetaceae</taxon>
        <taxon>Streptacidiphilus</taxon>
    </lineage>
</organism>
<dbReference type="STRING" id="235985.SAMN05414137_108280"/>
<accession>A0A1H7Q3N6</accession>
<proteinExistence type="predicted"/>
<evidence type="ECO:0000313" key="3">
    <source>
        <dbReference type="Proteomes" id="UP000183015"/>
    </source>
</evidence>
<evidence type="ECO:0008006" key="4">
    <source>
        <dbReference type="Google" id="ProtNLM"/>
    </source>
</evidence>
<keyword evidence="1" id="KW-0732">Signal</keyword>
<protein>
    <recommendedName>
        <fullName evidence="4">ATP-binding protein</fullName>
    </recommendedName>
</protein>
<keyword evidence="3" id="KW-1185">Reference proteome</keyword>
<feature type="signal peptide" evidence="1">
    <location>
        <begin position="1"/>
        <end position="27"/>
    </location>
</feature>
<evidence type="ECO:0000313" key="2">
    <source>
        <dbReference type="EMBL" id="SEL42751.1"/>
    </source>
</evidence>
<dbReference type="eggNOG" id="ENOG5031KT7">
    <property type="taxonomic scope" value="Bacteria"/>
</dbReference>
<gene>
    <name evidence="2" type="ORF">SAMN05414137_108280</name>
</gene>
<dbReference type="OrthoDB" id="3855269at2"/>
<feature type="chain" id="PRO_5010285678" description="ATP-binding protein" evidence="1">
    <location>
        <begin position="28"/>
        <end position="127"/>
    </location>
</feature>
<evidence type="ECO:0000256" key="1">
    <source>
        <dbReference type="SAM" id="SignalP"/>
    </source>
</evidence>
<dbReference type="RefSeq" id="WP_042452030.1">
    <property type="nucleotide sequence ID" value="NZ_BBPN01000024.1"/>
</dbReference>
<sequence length="127" mass="11719">MNTSRAAALGTLVLSVAGLVAATPASAAGTAATTSGAQPNAALQPIAAGPALAGLTGAVPSVVRPAKDFRLDPLANSAADPLNNGVALKPDHGAPVSTAPVTSGLSNGGGLGSLPVIGGAAAGLLPG</sequence>
<reference evidence="3" key="1">
    <citation type="submission" date="2016-10" db="EMBL/GenBank/DDBJ databases">
        <authorList>
            <person name="Varghese N."/>
        </authorList>
    </citation>
    <scope>NUCLEOTIDE SEQUENCE [LARGE SCALE GENOMIC DNA]</scope>
    <source>
        <strain evidence="3">DSM 45096 / BCRC 16803 / CGMCC 4.1857 / CIP 109030 / JCM 12277 / KCTC 19219 / NBRC 100920 / 33214</strain>
    </source>
</reference>
<dbReference type="EMBL" id="FOAZ01000008">
    <property type="protein sequence ID" value="SEL42751.1"/>
    <property type="molecule type" value="Genomic_DNA"/>
</dbReference>
<name>A0A1H7Q3N6_STRJI</name>